<dbReference type="InterPro" id="IPR006901">
    <property type="entry name" value="TrmK"/>
</dbReference>
<dbReference type="PIRSF" id="PIRSF018637">
    <property type="entry name" value="TrmK"/>
    <property type="match status" value="1"/>
</dbReference>
<dbReference type="EMBL" id="QRPK01000034">
    <property type="protein sequence ID" value="RHM09739.1"/>
    <property type="molecule type" value="Genomic_DNA"/>
</dbReference>
<accession>A0A415PAQ3</accession>
<sequence length="226" mass="25814">MALSKRLFAIFSMVEKGSVAADIGCDHGLLSIALIKEGICSHVYACDLRKGPLDRAKQAIECANLSEQITPILSDGLQLVPQDCDTIIIAGMGFETIQGILERDFARLSSFQRIIVQSNRHVDELRRWISDHHFTILQEDIIEEDHFYEVICFSTQWHEAYDEDTVLFGIQQKHALFVPYWKQRLAKIEGILTQLPKQDSSYVQFAQLYKRIAAKLKECTSIEDHT</sequence>
<keyword evidence="1" id="KW-0808">Transferase</keyword>
<protein>
    <submittedName>
        <fullName evidence="1">SAM-dependent methyltransferase</fullName>
    </submittedName>
</protein>
<evidence type="ECO:0000313" key="2">
    <source>
        <dbReference type="Proteomes" id="UP000284868"/>
    </source>
</evidence>
<dbReference type="OrthoDB" id="5881184at2"/>
<dbReference type="SUPFAM" id="SSF53335">
    <property type="entry name" value="S-adenosyl-L-methionine-dependent methyltransferases"/>
    <property type="match status" value="1"/>
</dbReference>
<dbReference type="Pfam" id="PF12847">
    <property type="entry name" value="Methyltransf_18"/>
    <property type="match status" value="1"/>
</dbReference>
<dbReference type="GO" id="GO:0032259">
    <property type="term" value="P:methylation"/>
    <property type="evidence" value="ECO:0007669"/>
    <property type="project" value="UniProtKB-KW"/>
</dbReference>
<proteinExistence type="predicted"/>
<dbReference type="AlphaFoldDB" id="A0A415PAQ3"/>
<gene>
    <name evidence="1" type="ORF">DWZ83_06980</name>
</gene>
<dbReference type="CDD" id="cd02440">
    <property type="entry name" value="AdoMet_MTases"/>
    <property type="match status" value="1"/>
</dbReference>
<dbReference type="GO" id="GO:0160105">
    <property type="term" value="F:tRNA (adenine(22)-N1)-methyltransferase activity"/>
    <property type="evidence" value="ECO:0007669"/>
    <property type="project" value="InterPro"/>
</dbReference>
<name>A0A415PAQ3_9FIRM</name>
<organism evidence="1 2">
    <name type="scientific">Amedibacillus dolichus</name>
    <dbReference type="NCBI Taxonomy" id="31971"/>
    <lineage>
        <taxon>Bacteria</taxon>
        <taxon>Bacillati</taxon>
        <taxon>Bacillota</taxon>
        <taxon>Erysipelotrichia</taxon>
        <taxon>Erysipelotrichales</taxon>
        <taxon>Erysipelotrichaceae</taxon>
        <taxon>Amedibacillus</taxon>
    </lineage>
</organism>
<dbReference type="PANTHER" id="PTHR38451:SF1">
    <property type="entry name" value="TRNA (ADENINE(22)-N(1))-METHYLTRANSFERASE"/>
    <property type="match status" value="1"/>
</dbReference>
<evidence type="ECO:0000313" key="1">
    <source>
        <dbReference type="EMBL" id="RHM09739.1"/>
    </source>
</evidence>
<dbReference type="RefSeq" id="WP_118365671.1">
    <property type="nucleotide sequence ID" value="NZ_CAUFDR010000020.1"/>
</dbReference>
<keyword evidence="2" id="KW-1185">Reference proteome</keyword>
<reference evidence="1 2" key="1">
    <citation type="submission" date="2018-08" db="EMBL/GenBank/DDBJ databases">
        <title>A genome reference for cultivated species of the human gut microbiota.</title>
        <authorList>
            <person name="Zou Y."/>
            <person name="Xue W."/>
            <person name="Luo G."/>
        </authorList>
    </citation>
    <scope>NUCLEOTIDE SEQUENCE [LARGE SCALE GENOMIC DNA]</scope>
    <source>
        <strain evidence="1 2">AF35-6BH</strain>
    </source>
</reference>
<dbReference type="PANTHER" id="PTHR38451">
    <property type="entry name" value="TRNA (ADENINE(22)-N(1))-METHYLTRANSFERASE"/>
    <property type="match status" value="1"/>
</dbReference>
<keyword evidence="1" id="KW-0489">Methyltransferase</keyword>
<dbReference type="InterPro" id="IPR029063">
    <property type="entry name" value="SAM-dependent_MTases_sf"/>
</dbReference>
<dbReference type="Proteomes" id="UP000284868">
    <property type="component" value="Unassembled WGS sequence"/>
</dbReference>
<comment type="caution">
    <text evidence="1">The sequence shown here is derived from an EMBL/GenBank/DDBJ whole genome shotgun (WGS) entry which is preliminary data.</text>
</comment>
<dbReference type="Gene3D" id="3.40.50.150">
    <property type="entry name" value="Vaccinia Virus protein VP39"/>
    <property type="match status" value="1"/>
</dbReference>